<accession>A0ABP0JAM4</accession>
<dbReference type="EMBL" id="CAXAMN010004891">
    <property type="protein sequence ID" value="CAK9011376.1"/>
    <property type="molecule type" value="Genomic_DNA"/>
</dbReference>
<dbReference type="Proteomes" id="UP001642484">
    <property type="component" value="Unassembled WGS sequence"/>
</dbReference>
<keyword evidence="2" id="KW-1185">Reference proteome</keyword>
<sequence>MALLVTLLAGALAAPNAPATTATTVCSDGGECEKPLGSYLLQTHAAQQPPQPSDPEMTVDMNGRQCHLCSMPLPERSDRRYLQRTDCGNQSVFEHPENNRKPLISFSRQGSNAYCELNIQKWCADAIYNRDFLFQAKAVDARTERGHQNSYNAAYCDLNGWLTVEIKALQHDFEGMKKKAEEYCQAQKNHWNTTMTQEDVEAVYRSSQHFARTGRPSVREAEFIGSWTCAMGSAGCDMAYCAYSFCKLPGGQYGTYEDCEGWDPVRGMP</sequence>
<evidence type="ECO:0000313" key="1">
    <source>
        <dbReference type="EMBL" id="CAK9011376.1"/>
    </source>
</evidence>
<proteinExistence type="predicted"/>
<evidence type="ECO:0000313" key="2">
    <source>
        <dbReference type="Proteomes" id="UP001642484"/>
    </source>
</evidence>
<organism evidence="1 2">
    <name type="scientific">Durusdinium trenchii</name>
    <dbReference type="NCBI Taxonomy" id="1381693"/>
    <lineage>
        <taxon>Eukaryota</taxon>
        <taxon>Sar</taxon>
        <taxon>Alveolata</taxon>
        <taxon>Dinophyceae</taxon>
        <taxon>Suessiales</taxon>
        <taxon>Symbiodiniaceae</taxon>
        <taxon>Durusdinium</taxon>
    </lineage>
</organism>
<comment type="caution">
    <text evidence="1">The sequence shown here is derived from an EMBL/GenBank/DDBJ whole genome shotgun (WGS) entry which is preliminary data.</text>
</comment>
<gene>
    <name evidence="1" type="ORF">CCMP2556_LOCUS10420</name>
</gene>
<name>A0ABP0JAM4_9DINO</name>
<protein>
    <submittedName>
        <fullName evidence="1">Uncharacterized protein</fullName>
    </submittedName>
</protein>
<reference evidence="1 2" key="1">
    <citation type="submission" date="2024-02" db="EMBL/GenBank/DDBJ databases">
        <authorList>
            <person name="Chen Y."/>
            <person name="Shah S."/>
            <person name="Dougan E. K."/>
            <person name="Thang M."/>
            <person name="Chan C."/>
        </authorList>
    </citation>
    <scope>NUCLEOTIDE SEQUENCE [LARGE SCALE GENOMIC DNA]</scope>
</reference>